<sequence>MSAVFPAIRSELIKICTLPGTWLTTGVVLALHTLAHLQAASLFAEAVADITPDGMIEIFIGRPEPAAEALLEQLVASSLQMGLFLPILAVVMAGQEFRSHQLGATVLAVPRRGRLLVAKTLAAAGYLLFVAVLIAGISTAFMYAAVESWNPGLLLTSDAFLGHGKFVVFAVLFSLTIFAITIIVRGALAGIVAAVVLITLTMTQVATAIAPALDALLPLSAGRNLLLNPETNQLSAGPVHALCVLVGWALVTTALAGVALGVRDAR</sequence>
<dbReference type="EMBL" id="FNKK01000002">
    <property type="protein sequence ID" value="SDQ70898.1"/>
    <property type="molecule type" value="Genomic_DNA"/>
</dbReference>
<evidence type="ECO:0000313" key="3">
    <source>
        <dbReference type="Proteomes" id="UP000217103"/>
    </source>
</evidence>
<protein>
    <recommendedName>
        <fullName evidence="4">ABC-2 family transporter protein</fullName>
    </recommendedName>
</protein>
<dbReference type="AlphaFoldDB" id="A0A1H1D408"/>
<feature type="transmembrane region" description="Helical" evidence="1">
    <location>
        <begin position="166"/>
        <end position="184"/>
    </location>
</feature>
<keyword evidence="1" id="KW-0472">Membrane</keyword>
<evidence type="ECO:0000256" key="1">
    <source>
        <dbReference type="SAM" id="Phobius"/>
    </source>
</evidence>
<accession>A0A1H1D408</accession>
<feature type="transmembrane region" description="Helical" evidence="1">
    <location>
        <begin position="74"/>
        <end position="93"/>
    </location>
</feature>
<evidence type="ECO:0000313" key="2">
    <source>
        <dbReference type="EMBL" id="SDQ70898.1"/>
    </source>
</evidence>
<keyword evidence="3" id="KW-1185">Reference proteome</keyword>
<reference evidence="2 3" key="1">
    <citation type="submission" date="2016-10" db="EMBL/GenBank/DDBJ databases">
        <authorList>
            <person name="de Groot N.N."/>
        </authorList>
    </citation>
    <scope>NUCLEOTIDE SEQUENCE [LARGE SCALE GENOMIC DNA]</scope>
    <source>
        <strain evidence="2 3">DSM 43794</strain>
    </source>
</reference>
<name>A0A1H1D408_9ACTN</name>
<organism evidence="2 3">
    <name type="scientific">Thermostaphylospora chromogena</name>
    <dbReference type="NCBI Taxonomy" id="35622"/>
    <lineage>
        <taxon>Bacteria</taxon>
        <taxon>Bacillati</taxon>
        <taxon>Actinomycetota</taxon>
        <taxon>Actinomycetes</taxon>
        <taxon>Streptosporangiales</taxon>
        <taxon>Thermomonosporaceae</taxon>
        <taxon>Thermostaphylospora</taxon>
    </lineage>
</organism>
<feature type="transmembrane region" description="Helical" evidence="1">
    <location>
        <begin position="121"/>
        <end position="146"/>
    </location>
</feature>
<evidence type="ECO:0008006" key="4">
    <source>
        <dbReference type="Google" id="ProtNLM"/>
    </source>
</evidence>
<feature type="transmembrane region" description="Helical" evidence="1">
    <location>
        <begin position="239"/>
        <end position="262"/>
    </location>
</feature>
<keyword evidence="1" id="KW-1133">Transmembrane helix</keyword>
<dbReference type="Proteomes" id="UP000217103">
    <property type="component" value="Unassembled WGS sequence"/>
</dbReference>
<feature type="transmembrane region" description="Helical" evidence="1">
    <location>
        <begin position="12"/>
        <end position="35"/>
    </location>
</feature>
<dbReference type="STRING" id="35622.SAMN04489764_1797"/>
<keyword evidence="1" id="KW-0812">Transmembrane</keyword>
<dbReference type="OrthoDB" id="5124459at2"/>
<feature type="transmembrane region" description="Helical" evidence="1">
    <location>
        <begin position="191"/>
        <end position="219"/>
    </location>
</feature>
<dbReference type="RefSeq" id="WP_093258606.1">
    <property type="nucleotide sequence ID" value="NZ_FNKK01000002.1"/>
</dbReference>
<proteinExistence type="predicted"/>
<gene>
    <name evidence="2" type="ORF">SAMN04489764_1797</name>
</gene>